<protein>
    <submittedName>
        <fullName evidence="1">CRISPR-associated protein (Cas_Cmr5)</fullName>
    </submittedName>
</protein>
<organism evidence="1 2">
    <name type="scientific">Neolewinella agarilytica</name>
    <dbReference type="NCBI Taxonomy" id="478744"/>
    <lineage>
        <taxon>Bacteria</taxon>
        <taxon>Pseudomonadati</taxon>
        <taxon>Bacteroidota</taxon>
        <taxon>Saprospiria</taxon>
        <taxon>Saprospirales</taxon>
        <taxon>Lewinellaceae</taxon>
        <taxon>Neolewinella</taxon>
    </lineage>
</organism>
<evidence type="ECO:0000313" key="1">
    <source>
        <dbReference type="EMBL" id="SEQ59940.1"/>
    </source>
</evidence>
<evidence type="ECO:0000313" key="2">
    <source>
        <dbReference type="Proteomes" id="UP000199021"/>
    </source>
</evidence>
<dbReference type="Proteomes" id="UP000199021">
    <property type="component" value="Unassembled WGS sequence"/>
</dbReference>
<dbReference type="AlphaFoldDB" id="A0A1H9HC60"/>
<dbReference type="STRING" id="478744.SAMN05444359_112101"/>
<proteinExistence type="predicted"/>
<dbReference type="RefSeq" id="WP_090168856.1">
    <property type="nucleotide sequence ID" value="NZ_FOFB01000012.1"/>
</dbReference>
<accession>A0A1H9HC60</accession>
<dbReference type="EMBL" id="FOFB01000012">
    <property type="protein sequence ID" value="SEQ59940.1"/>
    <property type="molecule type" value="Genomic_DNA"/>
</dbReference>
<name>A0A1H9HC60_9BACT</name>
<reference evidence="2" key="1">
    <citation type="submission" date="2016-10" db="EMBL/GenBank/DDBJ databases">
        <authorList>
            <person name="Varghese N."/>
            <person name="Submissions S."/>
        </authorList>
    </citation>
    <scope>NUCLEOTIDE SEQUENCE [LARGE SCALE GENOMIC DNA]</scope>
    <source>
        <strain evidence="2">DSM 24740</strain>
    </source>
</reference>
<dbReference type="InParanoid" id="A0A1H9HC60"/>
<sequence length="138" mass="14967">MYTLNKDYLRVALAKLDASGLVKAGGRVDKAIPNYVAALSPSLRATGLIATLAIYASDDAGKGAAAKLPVLNLITSMLSDDELQLLPETERKSLASASNMFYWAIKQDKKQFPRIQRQLETATAAIKVAIRTYKIPKA</sequence>
<keyword evidence="2" id="KW-1185">Reference proteome</keyword>
<gene>
    <name evidence="1" type="ORF">SAMN05444359_112101</name>
</gene>